<keyword evidence="2" id="KW-0813">Transport</keyword>
<keyword evidence="3" id="KW-1003">Cell membrane</keyword>
<dbReference type="SUPFAM" id="SSF103473">
    <property type="entry name" value="MFS general substrate transporter"/>
    <property type="match status" value="1"/>
</dbReference>
<gene>
    <name evidence="8" type="ORF">LVJ94_09805</name>
</gene>
<feature type="transmembrane region" description="Helical" evidence="7">
    <location>
        <begin position="281"/>
        <end position="301"/>
    </location>
</feature>
<comment type="subcellular location">
    <subcellularLocation>
        <location evidence="1">Cell membrane</location>
        <topology evidence="1">Multi-pass membrane protein</topology>
    </subcellularLocation>
</comment>
<feature type="transmembrane region" description="Helical" evidence="7">
    <location>
        <begin position="255"/>
        <end position="274"/>
    </location>
</feature>
<keyword evidence="6 7" id="KW-0472">Membrane</keyword>
<keyword evidence="9" id="KW-1185">Reference proteome</keyword>
<sequence length="409" mass="43415">MAPNLFRYRDFRLYQCARFLLTIAIQMQSVAVAWQVYDLTRRPLDLGYVGLAQFLPLVCLSPITGAAADRFDRRHVVLVTNLGIALSAVLLFTSAMAHVEHAYFIYAILAFFGTVRAFSGPAASALITHLVPMEEFPRSVAWSSTVWQIATVLGPALGGIVYGLFGGPAGVYAISALLATAAFTCVLALNVRTGRMERTATSLATLSAGVRYVFSQKLLLGSITLDLFAVLLGGAVALLPIFARDILHTGPWGLGLLRSGPALGASMMAIWLAFHPLRQKVGLLMFACVGLYGLATIVFAVSQTYVLSLLALVVAGASDMVSVVVRGTLVQIATPPAMRGRVSAVNQVFVGASNELGEFESGLTAAWLGAVRAAVLGGAATCIVVLACMKLFPALRNVDRIDRVPQGNP</sequence>
<dbReference type="CDD" id="cd06173">
    <property type="entry name" value="MFS_MefA_like"/>
    <property type="match status" value="1"/>
</dbReference>
<dbReference type="PANTHER" id="PTHR23513:SF9">
    <property type="entry name" value="ENTEROBACTIN EXPORTER ENTS"/>
    <property type="match status" value="1"/>
</dbReference>
<feature type="transmembrane region" description="Helical" evidence="7">
    <location>
        <begin position="103"/>
        <end position="128"/>
    </location>
</feature>
<accession>A0ABZ2LFJ1</accession>
<dbReference type="InterPro" id="IPR036259">
    <property type="entry name" value="MFS_trans_sf"/>
</dbReference>
<evidence type="ECO:0000256" key="2">
    <source>
        <dbReference type="ARBA" id="ARBA00022448"/>
    </source>
</evidence>
<evidence type="ECO:0000256" key="7">
    <source>
        <dbReference type="SAM" id="Phobius"/>
    </source>
</evidence>
<dbReference type="Proteomes" id="UP001374803">
    <property type="component" value="Chromosome"/>
</dbReference>
<name>A0ABZ2LFJ1_9BACT</name>
<keyword evidence="4 7" id="KW-0812">Transmembrane</keyword>
<feature type="transmembrane region" description="Helical" evidence="7">
    <location>
        <begin position="76"/>
        <end position="97"/>
    </location>
</feature>
<evidence type="ECO:0000256" key="6">
    <source>
        <dbReference type="ARBA" id="ARBA00023136"/>
    </source>
</evidence>
<evidence type="ECO:0000313" key="9">
    <source>
        <dbReference type="Proteomes" id="UP001374803"/>
    </source>
</evidence>
<evidence type="ECO:0000256" key="3">
    <source>
        <dbReference type="ARBA" id="ARBA00022475"/>
    </source>
</evidence>
<evidence type="ECO:0000256" key="1">
    <source>
        <dbReference type="ARBA" id="ARBA00004651"/>
    </source>
</evidence>
<dbReference type="PANTHER" id="PTHR23513">
    <property type="entry name" value="INTEGRAL MEMBRANE EFFLUX PROTEIN-RELATED"/>
    <property type="match status" value="1"/>
</dbReference>
<evidence type="ECO:0000313" key="8">
    <source>
        <dbReference type="EMBL" id="WXB07527.1"/>
    </source>
</evidence>
<feature type="transmembrane region" description="Helical" evidence="7">
    <location>
        <begin position="46"/>
        <end position="64"/>
    </location>
</feature>
<feature type="transmembrane region" description="Helical" evidence="7">
    <location>
        <begin position="12"/>
        <end position="34"/>
    </location>
</feature>
<protein>
    <submittedName>
        <fullName evidence="8">MFS transporter</fullName>
    </submittedName>
</protein>
<reference evidence="8" key="1">
    <citation type="submission" date="2021-12" db="EMBL/GenBank/DDBJ databases">
        <title>Discovery of the Pendulisporaceae a myxobacterial family with distinct sporulation behavior and unique specialized metabolism.</title>
        <authorList>
            <person name="Garcia R."/>
            <person name="Popoff A."/>
            <person name="Bader C.D."/>
            <person name="Loehr J."/>
            <person name="Walesch S."/>
            <person name="Walt C."/>
            <person name="Boldt J."/>
            <person name="Bunk B."/>
            <person name="Haeckl F.J.F.P.J."/>
            <person name="Gunesch A.P."/>
            <person name="Birkelbach J."/>
            <person name="Nuebel U."/>
            <person name="Pietschmann T."/>
            <person name="Bach T."/>
            <person name="Mueller R."/>
        </authorList>
    </citation>
    <scope>NUCLEOTIDE SEQUENCE</scope>
    <source>
        <strain evidence="8">MSr11367</strain>
    </source>
</reference>
<dbReference type="RefSeq" id="WP_394837189.1">
    <property type="nucleotide sequence ID" value="NZ_CP089929.1"/>
</dbReference>
<proteinExistence type="predicted"/>
<dbReference type="Gene3D" id="1.20.1250.20">
    <property type="entry name" value="MFS general substrate transporter like domains"/>
    <property type="match status" value="1"/>
</dbReference>
<dbReference type="Pfam" id="PF05977">
    <property type="entry name" value="MFS_3"/>
    <property type="match status" value="1"/>
</dbReference>
<feature type="transmembrane region" description="Helical" evidence="7">
    <location>
        <begin position="218"/>
        <end position="243"/>
    </location>
</feature>
<dbReference type="EMBL" id="CP089983">
    <property type="protein sequence ID" value="WXB07527.1"/>
    <property type="molecule type" value="Genomic_DNA"/>
</dbReference>
<feature type="transmembrane region" description="Helical" evidence="7">
    <location>
        <begin position="140"/>
        <end position="165"/>
    </location>
</feature>
<evidence type="ECO:0000256" key="5">
    <source>
        <dbReference type="ARBA" id="ARBA00022989"/>
    </source>
</evidence>
<feature type="transmembrane region" description="Helical" evidence="7">
    <location>
        <begin position="171"/>
        <end position="191"/>
    </location>
</feature>
<organism evidence="8 9">
    <name type="scientific">Pendulispora rubella</name>
    <dbReference type="NCBI Taxonomy" id="2741070"/>
    <lineage>
        <taxon>Bacteria</taxon>
        <taxon>Pseudomonadati</taxon>
        <taxon>Myxococcota</taxon>
        <taxon>Myxococcia</taxon>
        <taxon>Myxococcales</taxon>
        <taxon>Sorangiineae</taxon>
        <taxon>Pendulisporaceae</taxon>
        <taxon>Pendulispora</taxon>
    </lineage>
</organism>
<evidence type="ECO:0000256" key="4">
    <source>
        <dbReference type="ARBA" id="ARBA00022692"/>
    </source>
</evidence>
<keyword evidence="5 7" id="KW-1133">Transmembrane helix</keyword>
<dbReference type="InterPro" id="IPR010290">
    <property type="entry name" value="TM_effector"/>
</dbReference>